<accession>A0A6B8RIT1</accession>
<dbReference type="Pfam" id="PF26325">
    <property type="entry name" value="YhjD"/>
    <property type="match status" value="1"/>
</dbReference>
<gene>
    <name evidence="1" type="ORF">EHS13_15440</name>
</gene>
<dbReference type="KEGG" id="ppsc:EHS13_15440"/>
<dbReference type="Proteomes" id="UP000426246">
    <property type="component" value="Chromosome"/>
</dbReference>
<dbReference type="RefSeq" id="WP_155701208.1">
    <property type="nucleotide sequence ID" value="NZ_CP034235.1"/>
</dbReference>
<sequence length="130" mass="14824">MKKPQEMTLDELVMVKNCIIYPVILDVLERDIGKMKNADFKIPLVYIGSIKNIQKIVTVELTDLNRELRNRGIKIFDQETSQRGITAKYLCRGYKHEVKFLPSMIKACVVVKVCVLLNLDLNSIKSGGIL</sequence>
<keyword evidence="2" id="KW-1185">Reference proteome</keyword>
<evidence type="ECO:0000313" key="2">
    <source>
        <dbReference type="Proteomes" id="UP000426246"/>
    </source>
</evidence>
<evidence type="ECO:0000313" key="1">
    <source>
        <dbReference type="EMBL" id="QGQ96170.1"/>
    </source>
</evidence>
<reference evidence="2" key="1">
    <citation type="submission" date="2018-11" db="EMBL/GenBank/DDBJ databases">
        <title>Complete genome sequence of Paenibacillus sp. ML311-T8.</title>
        <authorList>
            <person name="Nam Y.-D."/>
            <person name="Kang J."/>
            <person name="Chung W.-H."/>
            <person name="Park Y.S."/>
        </authorList>
    </citation>
    <scope>NUCLEOTIDE SEQUENCE [LARGE SCALE GENOMIC DNA]</scope>
    <source>
        <strain evidence="2">ML311-T8</strain>
    </source>
</reference>
<dbReference type="EMBL" id="CP034235">
    <property type="protein sequence ID" value="QGQ96170.1"/>
    <property type="molecule type" value="Genomic_DNA"/>
</dbReference>
<dbReference type="InterPro" id="IPR058600">
    <property type="entry name" value="YhjD-like"/>
</dbReference>
<organism evidence="1 2">
    <name type="scientific">Paenibacillus psychroresistens</name>
    <dbReference type="NCBI Taxonomy" id="1778678"/>
    <lineage>
        <taxon>Bacteria</taxon>
        <taxon>Bacillati</taxon>
        <taxon>Bacillota</taxon>
        <taxon>Bacilli</taxon>
        <taxon>Bacillales</taxon>
        <taxon>Paenibacillaceae</taxon>
        <taxon>Paenibacillus</taxon>
    </lineage>
</organism>
<name>A0A6B8RIT1_9BACL</name>
<proteinExistence type="predicted"/>
<dbReference type="AlphaFoldDB" id="A0A6B8RIT1"/>
<dbReference type="OrthoDB" id="2910298at2"/>
<protein>
    <submittedName>
        <fullName evidence="1">Uncharacterized protein</fullName>
    </submittedName>
</protein>